<dbReference type="Proteomes" id="UP000616547">
    <property type="component" value="Unassembled WGS sequence"/>
</dbReference>
<dbReference type="SUPFAM" id="SSF47413">
    <property type="entry name" value="lambda repressor-like DNA-binding domains"/>
    <property type="match status" value="1"/>
</dbReference>
<reference evidence="4" key="1">
    <citation type="submission" date="2021-01" db="EMBL/GenBank/DDBJ databases">
        <title>Draft genome sequence of Nasalis larvatus strain YZ03.</title>
        <authorList>
            <person name="Suzuki-Hashido N."/>
            <person name="Tsuchida S."/>
            <person name="Hayakawa T."/>
        </authorList>
    </citation>
    <scope>NUCLEOTIDE SEQUENCE [LARGE SCALE GENOMIC DNA]</scope>
    <source>
        <strain evidence="4">YZ03</strain>
    </source>
</reference>
<dbReference type="PROSITE" id="PS50943">
    <property type="entry name" value="HTH_CROC1"/>
    <property type="match status" value="1"/>
</dbReference>
<feature type="domain" description="HTH cro/C1-type" evidence="2">
    <location>
        <begin position="14"/>
        <end position="68"/>
    </location>
</feature>
<gene>
    <name evidence="3" type="ORF">lacNasYZ03_09330</name>
</gene>
<evidence type="ECO:0000256" key="1">
    <source>
        <dbReference type="ARBA" id="ARBA00023125"/>
    </source>
</evidence>
<dbReference type="RefSeq" id="WP_201331719.1">
    <property type="nucleotide sequence ID" value="NZ_BOCG01000717.1"/>
</dbReference>
<dbReference type="Gene3D" id="1.10.260.40">
    <property type="entry name" value="lambda repressor-like DNA-binding domains"/>
    <property type="match status" value="1"/>
</dbReference>
<protein>
    <recommendedName>
        <fullName evidence="2">HTH cro/C1-type domain-containing protein</fullName>
    </recommendedName>
</protein>
<dbReference type="EMBL" id="BOCI01000250">
    <property type="protein sequence ID" value="GHW01246.1"/>
    <property type="molecule type" value="Genomic_DNA"/>
</dbReference>
<dbReference type="InterPro" id="IPR010982">
    <property type="entry name" value="Lambda_DNA-bd_dom_sf"/>
</dbReference>
<sequence length="123" mass="14266">MEDFELSAYIGKQIKTFREQKGWTTQDLADRLHTSRVTVTRYETGARKANQDMLYKMSELFNVSVDDFFPPRDGEKQQSETVEQALSHVMSFDGKPVTDRDRAVLRQIAEAYLKGRDPDEDNQ</sequence>
<keyword evidence="1" id="KW-0238">DNA-binding</keyword>
<dbReference type="CDD" id="cd00093">
    <property type="entry name" value="HTH_XRE"/>
    <property type="match status" value="1"/>
</dbReference>
<dbReference type="PANTHER" id="PTHR46558:SF3">
    <property type="entry name" value="TRANSCRIPTIONAL REGULATOR"/>
    <property type="match status" value="1"/>
</dbReference>
<dbReference type="PANTHER" id="PTHR46558">
    <property type="entry name" value="TRACRIPTIONAL REGULATORY PROTEIN-RELATED-RELATED"/>
    <property type="match status" value="1"/>
</dbReference>
<dbReference type="SMART" id="SM00530">
    <property type="entry name" value="HTH_XRE"/>
    <property type="match status" value="1"/>
</dbReference>
<name>A0ABQ3W433_9LACO</name>
<comment type="caution">
    <text evidence="3">The sequence shown here is derived from an EMBL/GenBank/DDBJ whole genome shotgun (WGS) entry which is preliminary data.</text>
</comment>
<evidence type="ECO:0000313" key="4">
    <source>
        <dbReference type="Proteomes" id="UP000616547"/>
    </source>
</evidence>
<evidence type="ECO:0000259" key="2">
    <source>
        <dbReference type="PROSITE" id="PS50943"/>
    </source>
</evidence>
<evidence type="ECO:0000313" key="3">
    <source>
        <dbReference type="EMBL" id="GHW01246.1"/>
    </source>
</evidence>
<accession>A0ABQ3W433</accession>
<keyword evidence="4" id="KW-1185">Reference proteome</keyword>
<organism evidence="3 4">
    <name type="scientific">Lactobacillus nasalidis</name>
    <dbReference type="NCBI Taxonomy" id="2797258"/>
    <lineage>
        <taxon>Bacteria</taxon>
        <taxon>Bacillati</taxon>
        <taxon>Bacillota</taxon>
        <taxon>Bacilli</taxon>
        <taxon>Lactobacillales</taxon>
        <taxon>Lactobacillaceae</taxon>
        <taxon>Lactobacillus</taxon>
    </lineage>
</organism>
<proteinExistence type="predicted"/>
<dbReference type="Pfam" id="PF01381">
    <property type="entry name" value="HTH_3"/>
    <property type="match status" value="1"/>
</dbReference>
<dbReference type="InterPro" id="IPR001387">
    <property type="entry name" value="Cro/C1-type_HTH"/>
</dbReference>